<keyword evidence="3" id="KW-1185">Reference proteome</keyword>
<evidence type="ECO:0000256" key="1">
    <source>
        <dbReference type="SAM" id="MobiDB-lite"/>
    </source>
</evidence>
<protein>
    <recommendedName>
        <fullName evidence="4">Mos1 transposase HTH domain-containing protein</fullName>
    </recommendedName>
</protein>
<evidence type="ECO:0008006" key="4">
    <source>
        <dbReference type="Google" id="ProtNLM"/>
    </source>
</evidence>
<evidence type="ECO:0000313" key="3">
    <source>
        <dbReference type="Proteomes" id="UP000887159"/>
    </source>
</evidence>
<accession>A0A8X6W7U9</accession>
<comment type="caution">
    <text evidence="2">The sequence shown here is derived from an EMBL/GenBank/DDBJ whole genome shotgun (WGS) entry which is preliminary data.</text>
</comment>
<reference evidence="2" key="1">
    <citation type="submission" date="2020-08" db="EMBL/GenBank/DDBJ databases">
        <title>Multicomponent nature underlies the extraordinary mechanical properties of spider dragline silk.</title>
        <authorList>
            <person name="Kono N."/>
            <person name="Nakamura H."/>
            <person name="Mori M."/>
            <person name="Yoshida Y."/>
            <person name="Ohtoshi R."/>
            <person name="Malay A.D."/>
            <person name="Moran D.A.P."/>
            <person name="Tomita M."/>
            <person name="Numata K."/>
            <person name="Arakawa K."/>
        </authorList>
    </citation>
    <scope>NUCLEOTIDE SEQUENCE</scope>
</reference>
<organism evidence="2 3">
    <name type="scientific">Trichonephila clavipes</name>
    <name type="common">Golden silk orbweaver</name>
    <name type="synonym">Nephila clavipes</name>
    <dbReference type="NCBI Taxonomy" id="2585209"/>
    <lineage>
        <taxon>Eukaryota</taxon>
        <taxon>Metazoa</taxon>
        <taxon>Ecdysozoa</taxon>
        <taxon>Arthropoda</taxon>
        <taxon>Chelicerata</taxon>
        <taxon>Arachnida</taxon>
        <taxon>Araneae</taxon>
        <taxon>Araneomorphae</taxon>
        <taxon>Entelegynae</taxon>
        <taxon>Araneoidea</taxon>
        <taxon>Nephilidae</taxon>
        <taxon>Trichonephila</taxon>
    </lineage>
</organism>
<dbReference type="Proteomes" id="UP000887159">
    <property type="component" value="Unassembled WGS sequence"/>
</dbReference>
<dbReference type="AlphaFoldDB" id="A0A8X6W7U9"/>
<proteinExistence type="predicted"/>
<gene>
    <name evidence="2" type="ORF">TNCV_2627771</name>
</gene>
<sequence length="159" mass="17728">MQAQYDGNCSSQTKIYEWIERFNQGRTSCDDKGSGSPPTSTTENHRPGTCPTNAINLGRYAKNWVVTNWAASRSLGVPLDTAQKNAEVHRTEDDGFAARDGSRRNQLDVVAGLALSLSLSGPVFPSLRVHSQTKSRDFHEVKKNPQRPCRMIMRHVKDI</sequence>
<feature type="region of interest" description="Disordered" evidence="1">
    <location>
        <begin position="26"/>
        <end position="50"/>
    </location>
</feature>
<evidence type="ECO:0000313" key="2">
    <source>
        <dbReference type="EMBL" id="GFY29607.1"/>
    </source>
</evidence>
<dbReference type="EMBL" id="BMAU01021388">
    <property type="protein sequence ID" value="GFY29607.1"/>
    <property type="molecule type" value="Genomic_DNA"/>
</dbReference>
<name>A0A8X6W7U9_TRICX</name>